<evidence type="ECO:0000313" key="1">
    <source>
        <dbReference type="EMBL" id="GBN53514.1"/>
    </source>
</evidence>
<evidence type="ECO:0000313" key="2">
    <source>
        <dbReference type="EMBL" id="GBN53576.1"/>
    </source>
</evidence>
<dbReference type="EMBL" id="BGPR01216651">
    <property type="protein sequence ID" value="GBN53585.1"/>
    <property type="molecule type" value="Genomic_DNA"/>
</dbReference>
<evidence type="ECO:0000313" key="4">
    <source>
        <dbReference type="EMBL" id="GBN53600.1"/>
    </source>
</evidence>
<dbReference type="AlphaFoldDB" id="A0A4Y2PQC7"/>
<dbReference type="SUPFAM" id="SSF51735">
    <property type="entry name" value="NAD(P)-binding Rossmann-fold domains"/>
    <property type="match status" value="1"/>
</dbReference>
<evidence type="ECO:0000313" key="5">
    <source>
        <dbReference type="Proteomes" id="UP000499080"/>
    </source>
</evidence>
<dbReference type="EMBL" id="BGPR01216624">
    <property type="protein sequence ID" value="GBN53514.1"/>
    <property type="molecule type" value="Genomic_DNA"/>
</dbReference>
<dbReference type="Proteomes" id="UP000499080">
    <property type="component" value="Unassembled WGS sequence"/>
</dbReference>
<gene>
    <name evidence="2" type="ORF">AVEN_157238_1</name>
    <name evidence="3" type="ORF">AVEN_170869_1</name>
    <name evidence="4" type="ORF">AVEN_212366_1</name>
    <name evidence="1" type="ORF">AVEN_34965_1</name>
</gene>
<protein>
    <submittedName>
        <fullName evidence="1">Uncharacterized protein</fullName>
    </submittedName>
</protein>
<dbReference type="EMBL" id="BGPR01216648">
    <property type="protein sequence ID" value="GBN53576.1"/>
    <property type="molecule type" value="Genomic_DNA"/>
</dbReference>
<dbReference type="EMBL" id="BGPR01216661">
    <property type="protein sequence ID" value="GBN53600.1"/>
    <property type="molecule type" value="Genomic_DNA"/>
</dbReference>
<dbReference type="GO" id="GO:0016491">
    <property type="term" value="F:oxidoreductase activity"/>
    <property type="evidence" value="ECO:0007669"/>
    <property type="project" value="TreeGrafter"/>
</dbReference>
<evidence type="ECO:0000313" key="3">
    <source>
        <dbReference type="EMBL" id="GBN53585.1"/>
    </source>
</evidence>
<keyword evidence="5" id="KW-1185">Reference proteome</keyword>
<feature type="non-terminal residue" evidence="1">
    <location>
        <position position="1"/>
    </location>
</feature>
<sequence>CDTGFGFYTAKRLSEKGFQVFAGCLSPLQNGGHDLSTYSNVHCLKMDVTLEQDIDRALNYVMDNLKDKGI</sequence>
<reference evidence="1 5" key="1">
    <citation type="journal article" date="2019" name="Sci. Rep.">
        <title>Orb-weaving spider Araneus ventricosus genome elucidates the spidroin gene catalogue.</title>
        <authorList>
            <person name="Kono N."/>
            <person name="Nakamura H."/>
            <person name="Ohtoshi R."/>
            <person name="Moran D.A.P."/>
            <person name="Shinohara A."/>
            <person name="Yoshida Y."/>
            <person name="Fujiwara M."/>
            <person name="Mori M."/>
            <person name="Tomita M."/>
            <person name="Arakawa K."/>
        </authorList>
    </citation>
    <scope>NUCLEOTIDE SEQUENCE [LARGE SCALE GENOMIC DNA]</scope>
</reference>
<proteinExistence type="predicted"/>
<name>A0A4Y2PQC7_ARAVE</name>
<dbReference type="PANTHER" id="PTHR43313:SF36">
    <property type="entry name" value="D-BETA-HYDROXYBUTYRATE DEHYDROGENASE, MITOCHONDRIAL"/>
    <property type="match status" value="1"/>
</dbReference>
<accession>A0A4Y2PQC7</accession>
<dbReference type="GO" id="GO:0008202">
    <property type="term" value="P:steroid metabolic process"/>
    <property type="evidence" value="ECO:0007669"/>
    <property type="project" value="TreeGrafter"/>
</dbReference>
<dbReference type="PANTHER" id="PTHR43313">
    <property type="entry name" value="SHORT-CHAIN DEHYDROGENASE/REDUCTASE FAMILY 9C"/>
    <property type="match status" value="1"/>
</dbReference>
<organism evidence="1 5">
    <name type="scientific">Araneus ventricosus</name>
    <name type="common">Orbweaver spider</name>
    <name type="synonym">Epeira ventricosa</name>
    <dbReference type="NCBI Taxonomy" id="182803"/>
    <lineage>
        <taxon>Eukaryota</taxon>
        <taxon>Metazoa</taxon>
        <taxon>Ecdysozoa</taxon>
        <taxon>Arthropoda</taxon>
        <taxon>Chelicerata</taxon>
        <taxon>Arachnida</taxon>
        <taxon>Araneae</taxon>
        <taxon>Araneomorphae</taxon>
        <taxon>Entelegynae</taxon>
        <taxon>Araneoidea</taxon>
        <taxon>Araneidae</taxon>
        <taxon>Araneus</taxon>
    </lineage>
</organism>
<dbReference type="OrthoDB" id="6422490at2759"/>
<dbReference type="InterPro" id="IPR036291">
    <property type="entry name" value="NAD(P)-bd_dom_sf"/>
</dbReference>
<comment type="caution">
    <text evidence="1">The sequence shown here is derived from an EMBL/GenBank/DDBJ whole genome shotgun (WGS) entry which is preliminary data.</text>
</comment>
<dbReference type="Gene3D" id="3.40.50.720">
    <property type="entry name" value="NAD(P)-binding Rossmann-like Domain"/>
    <property type="match status" value="1"/>
</dbReference>